<proteinExistence type="predicted"/>
<sequence length="117" mass="13416">MFRANLSVLFARLIISSLEEGLYVLFLLGPVLCVLPTYFGFFNLFRGWEKSKFECSFTLSICLWVESVSMWFLSSNSFLVCGFVSSVLGLFYVVTDLVFSVMDAVRLFCLEKLKTRD</sequence>
<keyword evidence="1" id="KW-1133">Transmembrane helix</keyword>
<keyword evidence="1" id="KW-0472">Membrane</keyword>
<accession>A0A922DFP1</accession>
<protein>
    <submittedName>
        <fullName evidence="2">Uncharacterized protein</fullName>
    </submittedName>
</protein>
<evidence type="ECO:0000313" key="2">
    <source>
        <dbReference type="EMBL" id="KAG6683538.1"/>
    </source>
</evidence>
<evidence type="ECO:0000256" key="1">
    <source>
        <dbReference type="SAM" id="Phobius"/>
    </source>
</evidence>
<keyword evidence="1" id="KW-0812">Transmembrane</keyword>
<dbReference type="Proteomes" id="UP000811246">
    <property type="component" value="Chromosome 12"/>
</dbReference>
<feature type="transmembrane region" description="Helical" evidence="1">
    <location>
        <begin position="22"/>
        <end position="45"/>
    </location>
</feature>
<reference evidence="2" key="1">
    <citation type="submission" date="2021-01" db="EMBL/GenBank/DDBJ databases">
        <authorList>
            <person name="Lovell J.T."/>
            <person name="Bentley N."/>
            <person name="Bhattarai G."/>
            <person name="Jenkins J.W."/>
            <person name="Sreedasyam A."/>
            <person name="Alarcon Y."/>
            <person name="Bock C."/>
            <person name="Boston L."/>
            <person name="Carlson J."/>
            <person name="Cervantes K."/>
            <person name="Clermont K."/>
            <person name="Krom N."/>
            <person name="Kubenka K."/>
            <person name="Mamidi S."/>
            <person name="Mattison C."/>
            <person name="Monteros M."/>
            <person name="Pisani C."/>
            <person name="Plott C."/>
            <person name="Rajasekar S."/>
            <person name="Rhein H.S."/>
            <person name="Rohla C."/>
            <person name="Song M."/>
            <person name="Hilaire R.S."/>
            <person name="Shu S."/>
            <person name="Wells L."/>
            <person name="Wang X."/>
            <person name="Webber J."/>
            <person name="Heerema R.J."/>
            <person name="Klein P."/>
            <person name="Conner P."/>
            <person name="Grauke L."/>
            <person name="Grimwood J."/>
            <person name="Schmutz J."/>
            <person name="Randall J.J."/>
        </authorList>
    </citation>
    <scope>NUCLEOTIDE SEQUENCE</scope>
    <source>
        <tissue evidence="2">Leaf</tissue>
    </source>
</reference>
<dbReference type="AlphaFoldDB" id="A0A922DFP1"/>
<dbReference type="EMBL" id="CM031836">
    <property type="protein sequence ID" value="KAG6683538.1"/>
    <property type="molecule type" value="Genomic_DNA"/>
</dbReference>
<comment type="caution">
    <text evidence="2">The sequence shown here is derived from an EMBL/GenBank/DDBJ whole genome shotgun (WGS) entry which is preliminary data.</text>
</comment>
<evidence type="ECO:0000313" key="3">
    <source>
        <dbReference type="Proteomes" id="UP000811246"/>
    </source>
</evidence>
<feature type="transmembrane region" description="Helical" evidence="1">
    <location>
        <begin position="86"/>
        <end position="109"/>
    </location>
</feature>
<gene>
    <name evidence="2" type="ORF">I3842_12G018400</name>
</gene>
<name>A0A922DFP1_CARIL</name>
<organism evidence="2 3">
    <name type="scientific">Carya illinoinensis</name>
    <name type="common">Pecan</name>
    <dbReference type="NCBI Taxonomy" id="32201"/>
    <lineage>
        <taxon>Eukaryota</taxon>
        <taxon>Viridiplantae</taxon>
        <taxon>Streptophyta</taxon>
        <taxon>Embryophyta</taxon>
        <taxon>Tracheophyta</taxon>
        <taxon>Spermatophyta</taxon>
        <taxon>Magnoliopsida</taxon>
        <taxon>eudicotyledons</taxon>
        <taxon>Gunneridae</taxon>
        <taxon>Pentapetalae</taxon>
        <taxon>rosids</taxon>
        <taxon>fabids</taxon>
        <taxon>Fagales</taxon>
        <taxon>Juglandaceae</taxon>
        <taxon>Carya</taxon>
    </lineage>
</organism>